<proteinExistence type="inferred from homology"/>
<keyword evidence="3" id="KW-0732">Signal</keyword>
<dbReference type="PANTHER" id="PTHR30024">
    <property type="entry name" value="ALIPHATIC SULFONATES-BINDING PROTEIN-RELATED"/>
    <property type="match status" value="1"/>
</dbReference>
<evidence type="ECO:0000256" key="2">
    <source>
        <dbReference type="ARBA" id="ARBA00010742"/>
    </source>
</evidence>
<name>A0A250IE41_9BACT</name>
<dbReference type="Pfam" id="PF13379">
    <property type="entry name" value="NMT1_2"/>
    <property type="match status" value="1"/>
</dbReference>
<dbReference type="OrthoDB" id="9802556at2"/>
<dbReference type="RefSeq" id="WP_095977965.1">
    <property type="nucleotide sequence ID" value="NZ_CP022163.1"/>
</dbReference>
<organism evidence="4 5">
    <name type="scientific">Melittangium boletus DSM 14713</name>
    <dbReference type="NCBI Taxonomy" id="1294270"/>
    <lineage>
        <taxon>Bacteria</taxon>
        <taxon>Pseudomonadati</taxon>
        <taxon>Myxococcota</taxon>
        <taxon>Myxococcia</taxon>
        <taxon>Myxococcales</taxon>
        <taxon>Cystobacterineae</taxon>
        <taxon>Archangiaceae</taxon>
        <taxon>Melittangium</taxon>
    </lineage>
</organism>
<reference evidence="4 5" key="1">
    <citation type="submission" date="2017-06" db="EMBL/GenBank/DDBJ databases">
        <authorList>
            <person name="Kim H.J."/>
            <person name="Triplett B.A."/>
        </authorList>
    </citation>
    <scope>NUCLEOTIDE SEQUENCE [LARGE SCALE GENOMIC DNA]</scope>
    <source>
        <strain evidence="4 5">DSM 14713</strain>
    </source>
</reference>
<evidence type="ECO:0000313" key="5">
    <source>
        <dbReference type="Proteomes" id="UP000217289"/>
    </source>
</evidence>
<evidence type="ECO:0008006" key="6">
    <source>
        <dbReference type="Google" id="ProtNLM"/>
    </source>
</evidence>
<dbReference type="KEGG" id="mbd:MEBOL_002846"/>
<evidence type="ECO:0000256" key="3">
    <source>
        <dbReference type="ARBA" id="ARBA00022729"/>
    </source>
</evidence>
<comment type="similarity">
    <text evidence="2">Belongs to the bacterial solute-binding protein SsuA/TauA family.</text>
</comment>
<dbReference type="Gene3D" id="3.40.190.10">
    <property type="entry name" value="Periplasmic binding protein-like II"/>
    <property type="match status" value="2"/>
</dbReference>
<evidence type="ECO:0000313" key="4">
    <source>
        <dbReference type="EMBL" id="ATB29397.1"/>
    </source>
</evidence>
<comment type="subcellular location">
    <subcellularLocation>
        <location evidence="1">Periplasm</location>
    </subcellularLocation>
</comment>
<dbReference type="PROSITE" id="PS51257">
    <property type="entry name" value="PROKAR_LIPOPROTEIN"/>
    <property type="match status" value="1"/>
</dbReference>
<dbReference type="Proteomes" id="UP000217289">
    <property type="component" value="Chromosome"/>
</dbReference>
<accession>A0A250IE41</accession>
<gene>
    <name evidence="4" type="ORF">MEBOL_002846</name>
</gene>
<protein>
    <recommendedName>
        <fullName evidence="6">Nitrate ABC transporter substrate-binding protein</fullName>
    </recommendedName>
</protein>
<dbReference type="SUPFAM" id="SSF53850">
    <property type="entry name" value="Periplasmic binding protein-like II"/>
    <property type="match status" value="1"/>
</dbReference>
<dbReference type="AlphaFoldDB" id="A0A250IE41"/>
<evidence type="ECO:0000256" key="1">
    <source>
        <dbReference type="ARBA" id="ARBA00004418"/>
    </source>
</evidence>
<keyword evidence="5" id="KW-1185">Reference proteome</keyword>
<sequence>MRSIGLTAALLLLLSACTRVPDRPLKVGTHPWAGSEPLYLARQLDLYPPQSIHLVEFTNTHQLARAFRNGVIDAAAVPLIEALRFESMGQSPRVVLMLDSSRGANCLIARAEVASLAALKNKRVAHAGGTTTKYLLARLAERGGLVTEDLHEVILPEEAQELALQEKQEEKGWVDAVLTSAPHCAKLLANGATHQLFASAQLPDEFIDVLVVRQEALDSHPPRQVELLLRGWFAALNHSAAHPRNAAERMAPRLGLDAERFQQALGDIHLADAHEQRLHLMGPSPRLRATIERVGETMLRDQLLTEPPDAVALIHAEPLARVLP</sequence>
<dbReference type="GO" id="GO:0042597">
    <property type="term" value="C:periplasmic space"/>
    <property type="evidence" value="ECO:0007669"/>
    <property type="project" value="UniProtKB-SubCell"/>
</dbReference>
<dbReference type="EMBL" id="CP022163">
    <property type="protein sequence ID" value="ATB29397.1"/>
    <property type="molecule type" value="Genomic_DNA"/>
</dbReference>
<dbReference type="PANTHER" id="PTHR30024:SF47">
    <property type="entry name" value="TAURINE-BINDING PERIPLASMIC PROTEIN"/>
    <property type="match status" value="1"/>
</dbReference>